<dbReference type="EMBL" id="RHPJ01000001">
    <property type="protein sequence ID" value="TGO06133.1"/>
    <property type="molecule type" value="Genomic_DNA"/>
</dbReference>
<sequence length="397" mass="41825">MRIMQIANFVSPTSGGIRTALGHWAQQYGDRGHDIAAVIPDHGTPWVWDTPADVTLARSRQAPGAPGYRLVTARAEVADAVTRFAPDVLEISDRTTLRWLARWARSRGIASVLVSHESVTDVARTYGVPRPVAATLASGIHRGGALPFDAVVAPSRFAARELRLAGVRARVVPLGVDRATFHPAPLDVKADADAGAGQPTGASPLRLLHVGRLSQEKYPFLSVKTLIELVLWGVDAELVVVGDGPHRERVQRAAAGFPVTFLGHLDAEEVGEHMRASDVVLAPAPAETFGLAALEALACGTPVVCGTTGALPEVVGDGGRVVPASPTAFANAVLALTRDPAVAARVRARARDRAARLTWEASAGAMLEVHRDAVETCRARTPRVARVARAGRALGAA</sequence>
<accession>A0A4Z1E6P6</accession>
<dbReference type="InterPro" id="IPR028098">
    <property type="entry name" value="Glyco_trans_4-like_N"/>
</dbReference>
<dbReference type="Pfam" id="PF13579">
    <property type="entry name" value="Glyco_trans_4_4"/>
    <property type="match status" value="1"/>
</dbReference>
<dbReference type="InterPro" id="IPR050194">
    <property type="entry name" value="Glycosyltransferase_grp1"/>
</dbReference>
<evidence type="ECO:0000256" key="3">
    <source>
        <dbReference type="ARBA" id="ARBA00022679"/>
    </source>
</evidence>
<evidence type="ECO:0000313" key="6">
    <source>
        <dbReference type="Proteomes" id="UP000297318"/>
    </source>
</evidence>
<evidence type="ECO:0000259" key="4">
    <source>
        <dbReference type="Pfam" id="PF13579"/>
    </source>
</evidence>
<dbReference type="GO" id="GO:1901137">
    <property type="term" value="P:carbohydrate derivative biosynthetic process"/>
    <property type="evidence" value="ECO:0007669"/>
    <property type="project" value="UniProtKB-ARBA"/>
</dbReference>
<dbReference type="RefSeq" id="WP_135848385.1">
    <property type="nucleotide sequence ID" value="NZ_RHPJ01000001.1"/>
</dbReference>
<dbReference type="SUPFAM" id="SSF53756">
    <property type="entry name" value="UDP-Glycosyltransferase/glycogen phosphorylase"/>
    <property type="match status" value="1"/>
</dbReference>
<proteinExistence type="predicted"/>
<dbReference type="OrthoDB" id="5242526at2"/>
<protein>
    <recommendedName>
        <fullName evidence="1">D-inositol 3-phosphate glycosyltransferase</fullName>
    </recommendedName>
</protein>
<name>A0A4Z1E6P6_9MICO</name>
<dbReference type="Gene3D" id="3.40.50.2000">
    <property type="entry name" value="Glycogen Phosphorylase B"/>
    <property type="match status" value="2"/>
</dbReference>
<dbReference type="PANTHER" id="PTHR45947">
    <property type="entry name" value="SULFOQUINOVOSYL TRANSFERASE SQD2"/>
    <property type="match status" value="1"/>
</dbReference>
<dbReference type="PANTHER" id="PTHR45947:SF3">
    <property type="entry name" value="SULFOQUINOVOSYL TRANSFERASE SQD2"/>
    <property type="match status" value="1"/>
</dbReference>
<evidence type="ECO:0000313" key="5">
    <source>
        <dbReference type="EMBL" id="TGO06133.1"/>
    </source>
</evidence>
<dbReference type="Pfam" id="PF13692">
    <property type="entry name" value="Glyco_trans_1_4"/>
    <property type="match status" value="1"/>
</dbReference>
<dbReference type="Proteomes" id="UP000297318">
    <property type="component" value="Unassembled WGS sequence"/>
</dbReference>
<keyword evidence="2" id="KW-0328">Glycosyltransferase</keyword>
<keyword evidence="3 5" id="KW-0808">Transferase</keyword>
<evidence type="ECO:0000256" key="1">
    <source>
        <dbReference type="ARBA" id="ARBA00021292"/>
    </source>
</evidence>
<organism evidence="5 6">
    <name type="scientific">Serinibacter arcticus</name>
    <dbReference type="NCBI Taxonomy" id="1655435"/>
    <lineage>
        <taxon>Bacteria</taxon>
        <taxon>Bacillati</taxon>
        <taxon>Actinomycetota</taxon>
        <taxon>Actinomycetes</taxon>
        <taxon>Micrococcales</taxon>
        <taxon>Beutenbergiaceae</taxon>
        <taxon>Serinibacter</taxon>
    </lineage>
</organism>
<feature type="domain" description="Glycosyltransferase subfamily 4-like N-terminal" evidence="4">
    <location>
        <begin position="15"/>
        <end position="175"/>
    </location>
</feature>
<evidence type="ECO:0000256" key="2">
    <source>
        <dbReference type="ARBA" id="ARBA00022676"/>
    </source>
</evidence>
<reference evidence="5 6" key="1">
    <citation type="submission" date="2018-11" db="EMBL/GenBank/DDBJ databases">
        <title>Complete genome sequencing of the Actinobacteria Serinibacter sp. K3-2.</title>
        <authorList>
            <person name="Rakitin A.L."/>
            <person name="Beletsky A.V."/>
            <person name="Mardanov A.V."/>
            <person name="Ravin N.V."/>
            <person name="Gromova A.S."/>
            <person name="Filippova S.N."/>
            <person name="Gal'Chenko V.F."/>
        </authorList>
    </citation>
    <scope>NUCLEOTIDE SEQUENCE [LARGE SCALE GENOMIC DNA]</scope>
    <source>
        <strain evidence="5 6">K3-2</strain>
    </source>
</reference>
<dbReference type="GO" id="GO:0016757">
    <property type="term" value="F:glycosyltransferase activity"/>
    <property type="evidence" value="ECO:0007669"/>
    <property type="project" value="UniProtKB-KW"/>
</dbReference>
<comment type="caution">
    <text evidence="5">The sequence shown here is derived from an EMBL/GenBank/DDBJ whole genome shotgun (WGS) entry which is preliminary data.</text>
</comment>
<gene>
    <name evidence="5" type="ORF">SERN_0325</name>
</gene>
<keyword evidence="6" id="KW-1185">Reference proteome</keyword>
<dbReference type="AlphaFoldDB" id="A0A4Z1E6P6"/>